<dbReference type="SUPFAM" id="SSF52151">
    <property type="entry name" value="FabD/lysophospholipase-like"/>
    <property type="match status" value="1"/>
</dbReference>
<dbReference type="Gene3D" id="3.40.366.10">
    <property type="entry name" value="Malonyl-Coenzyme A Acyl Carrier Protein, domain 2"/>
    <property type="match status" value="1"/>
</dbReference>
<name>Q7NJ73_GLOVI</name>
<keyword evidence="8" id="KW-1185">Reference proteome</keyword>
<dbReference type="Pfam" id="PF00109">
    <property type="entry name" value="ketoacyl-synt"/>
    <property type="match status" value="1"/>
</dbReference>
<feature type="compositionally biased region" description="Polar residues" evidence="4">
    <location>
        <begin position="963"/>
        <end position="981"/>
    </location>
</feature>
<dbReference type="Pfam" id="PF16197">
    <property type="entry name" value="KAsynt_C_assoc"/>
    <property type="match status" value="1"/>
</dbReference>
<dbReference type="EnsemblBacteria" id="BAC89900">
    <property type="protein sequence ID" value="BAC89900"/>
    <property type="gene ID" value="BAC89900"/>
</dbReference>
<dbReference type="Gene3D" id="3.40.47.10">
    <property type="match status" value="1"/>
</dbReference>
<reference evidence="7 8" key="1">
    <citation type="journal article" date="2003" name="DNA Res.">
        <title>Complete genome structure of Gloeobacter violaceus PCC 7421, a cyanobacterium that lacks thylakoids.</title>
        <authorList>
            <person name="Nakamura Y."/>
            <person name="Kaneko T."/>
            <person name="Sato S."/>
            <person name="Mimuro M."/>
            <person name="Miyashita H."/>
            <person name="Tsuchiya T."/>
            <person name="Sasamoto S."/>
            <person name="Watanabe A."/>
            <person name="Kawashima K."/>
            <person name="Kishida Y."/>
            <person name="Kiyokawa C."/>
            <person name="Kohara M."/>
            <person name="Matsumoto M."/>
            <person name="Matsuno A."/>
            <person name="Nakazaki N."/>
            <person name="Shimpo S."/>
            <person name="Takeuchi C."/>
            <person name="Yamada M."/>
            <person name="Tabata S."/>
        </authorList>
    </citation>
    <scope>NUCLEOTIDE SEQUENCE [LARGE SCALE GENOMIC DNA]</scope>
    <source>
        <strain evidence="8">ATCC 29082 / PCC 7421</strain>
    </source>
</reference>
<dbReference type="GO" id="GO:0004315">
    <property type="term" value="F:3-oxoacyl-[acyl-carrier-protein] synthase activity"/>
    <property type="evidence" value="ECO:0007669"/>
    <property type="project" value="InterPro"/>
</dbReference>
<dbReference type="eggNOG" id="COG3321">
    <property type="taxonomic scope" value="Bacteria"/>
</dbReference>
<organism evidence="7 8">
    <name type="scientific">Gloeobacter violaceus (strain ATCC 29082 / PCC 7421)</name>
    <dbReference type="NCBI Taxonomy" id="251221"/>
    <lineage>
        <taxon>Bacteria</taxon>
        <taxon>Bacillati</taxon>
        <taxon>Cyanobacteriota</taxon>
        <taxon>Cyanophyceae</taxon>
        <taxon>Gloeobacterales</taxon>
        <taxon>Gloeobacteraceae</taxon>
        <taxon>Gloeobacter</taxon>
    </lineage>
</organism>
<feature type="region of interest" description="Disordered" evidence="4">
    <location>
        <begin position="963"/>
        <end position="1008"/>
    </location>
</feature>
<dbReference type="SMART" id="SM00827">
    <property type="entry name" value="PKS_AT"/>
    <property type="match status" value="1"/>
</dbReference>
<dbReference type="Gene3D" id="1.10.1200.10">
    <property type="entry name" value="ACP-like"/>
    <property type="match status" value="1"/>
</dbReference>
<dbReference type="GO" id="GO:0016491">
    <property type="term" value="F:oxidoreductase activity"/>
    <property type="evidence" value="ECO:0000318"/>
    <property type="project" value="GO_Central"/>
</dbReference>
<protein>
    <submittedName>
        <fullName evidence="7">Gll1959 protein</fullName>
    </submittedName>
</protein>
<dbReference type="Proteomes" id="UP000000557">
    <property type="component" value="Chromosome"/>
</dbReference>
<dbReference type="InterPro" id="IPR004432">
    <property type="entry name" value="Omega_3_polyunsat_FA_synth"/>
</dbReference>
<dbReference type="InterPro" id="IPR052568">
    <property type="entry name" value="PKS-FAS_Synthase"/>
</dbReference>
<dbReference type="InterPro" id="IPR016039">
    <property type="entry name" value="Thiolase-like"/>
</dbReference>
<dbReference type="SUPFAM" id="SSF47336">
    <property type="entry name" value="ACP-like"/>
    <property type="match status" value="1"/>
</dbReference>
<dbReference type="OrthoDB" id="499075at2"/>
<dbReference type="STRING" id="251221.gene:10759451"/>
<feature type="domain" description="Carrier" evidence="5">
    <location>
        <begin position="1198"/>
        <end position="1278"/>
    </location>
</feature>
<evidence type="ECO:0000256" key="3">
    <source>
        <dbReference type="ARBA" id="ARBA00022679"/>
    </source>
</evidence>
<dbReference type="SUPFAM" id="SSF53901">
    <property type="entry name" value="Thiolase-like"/>
    <property type="match status" value="1"/>
</dbReference>
<evidence type="ECO:0000259" key="5">
    <source>
        <dbReference type="PROSITE" id="PS50075"/>
    </source>
</evidence>
<proteinExistence type="predicted"/>
<dbReference type="PhylomeDB" id="Q7NJ73"/>
<keyword evidence="1" id="KW-0596">Phosphopantetheine</keyword>
<dbReference type="InterPro" id="IPR032821">
    <property type="entry name" value="PKS_assoc"/>
</dbReference>
<dbReference type="KEGG" id="gvi:gll1959"/>
<evidence type="ECO:0000313" key="7">
    <source>
        <dbReference type="EMBL" id="BAC89900.1"/>
    </source>
</evidence>
<dbReference type="EMBL" id="BA000045">
    <property type="protein sequence ID" value="BAC89900.1"/>
    <property type="molecule type" value="Genomic_DNA"/>
</dbReference>
<dbReference type="InterPro" id="IPR001227">
    <property type="entry name" value="Ac_transferase_dom_sf"/>
</dbReference>
<evidence type="ECO:0000256" key="4">
    <source>
        <dbReference type="SAM" id="MobiDB-lite"/>
    </source>
</evidence>
<dbReference type="PROSITE" id="PS50075">
    <property type="entry name" value="CARRIER"/>
    <property type="match status" value="1"/>
</dbReference>
<evidence type="ECO:0000313" key="8">
    <source>
        <dbReference type="Proteomes" id="UP000000557"/>
    </source>
</evidence>
<dbReference type="CDD" id="cd00833">
    <property type="entry name" value="PKS"/>
    <property type="match status" value="1"/>
</dbReference>
<keyword evidence="2" id="KW-0597">Phosphoprotein</keyword>
<dbReference type="Pfam" id="PF00698">
    <property type="entry name" value="Acyl_transf_1"/>
    <property type="match status" value="1"/>
</dbReference>
<dbReference type="Gene3D" id="3.30.70.250">
    <property type="entry name" value="Malonyl-CoA ACP transacylase, ACP-binding"/>
    <property type="match status" value="1"/>
</dbReference>
<gene>
    <name evidence="7" type="ordered locus">gll1959</name>
</gene>
<dbReference type="PATRIC" id="fig|251221.4.peg.1993"/>
<dbReference type="InterPro" id="IPR014030">
    <property type="entry name" value="Ketoacyl_synth_N"/>
</dbReference>
<dbReference type="InterPro" id="IPR018201">
    <property type="entry name" value="Ketoacyl_synth_AS"/>
</dbReference>
<sequence>MAEEQRTESEQQRDALQRVPVAVIGMASIFPKAGNLQEYWENILNKRDCIDEVPSTRWRVEDYYDPDPSAADKTYCKRGGFIPDVPFDPLEFGLPPSILEVTDITQLLGLVVAKAALADAGYAGAAQAVRERTGVILGVVGGTMQLLVPLTTRLQSPTWHRVLTSSGLSDEEACEIERKLKLAYVGWEENAFPGWLGNVIAGRIANRLDLGGVNCVVDAACASSLGAMKMAISELTEYRSDLMITGGLDLDNSIFMFMSFSKTPALSKTQTIRPFGAGADGTLLGEGLGMLVLKRLEDAELDGDRIYSVIRGIGASSDGKHKSIYAPNWQGQVQAMRNAYRAAGIAPAGVGLVEAHGTGTAAGDLSEFTALRTVFGEGPAARPRIALGSVKSQIGHTKGAAGAAGVIKAVLALHHKILPPTLHVERPNPELNIEDSPFYLNTESRPWSRGQQPRRAGVSAFGFGGTNYHLVLEEYEAEHLRPYQLHRTGRVLLACAETPTHLLEQCRALLEELGGQSGERVFAQWIEATAALVIPGDAARLGFVAASREETCALLAQAIETLAGADPEDPWEHPAGIYYRRCGLAAGAKVVALFPGQGAQYLNMGRSLANNFPQVRQIFADFDGLFSLEGARTLSQTVYPEPGFGEEHSALHSAALQATEYAQPAIGALSLSLFALLHEAGLRVDFAVGHSFGELSALWAAGVLNAPDYLALVRARGRAMTPPIEPPHQAGAMLAVKHPAAVLQSWLPQLEGVSVANFNSPNQLVLAGGRAAILAAQQTLEARQIRTALLPVEAAFHTPAVDYALGPFAEAIGSVELKPPTVAVYANATAEPYPDDAEGIASLLRQQIVNPVLFEPSIERIYAEGGACFVEFGPRGILTGLVKDILGQRPHVAVALNPSTRGDSDRQLRTAAVQLRVVGLPLKDLSGYQRPYPAAGDGKRALTIALNGRGYLSEKTRAAFEQALQSKPPTRAAPTNANRNGQRPVHSPNGAPPAQVVQGPGRTNGHAALPPSDVVQFHPKVHSMSQHPTTTSVHARFFDSLDQTLSQLGKQQGETLRVHQQYLNHQAEYTMVSLQLLQQQHTLFGGRSGMGPMLEEVAGPLLKSLERSLLHLHQHEEGTLHLHEHYLKHQVAYSQACVQLLKQQWALLAPPQSGEGVPAAAAFWAPPAVEPAVVPQPVLTPSAPPPEPPVQTSANGSSVRATVQQVLLQVVSEKTGYPAEMLTMEMEMEADLGIDSIKRIEILAAMQEALSRLPEVEPEDLAELRTLEQIGAHWVAVAEGAAKKKSPAVLPTRLVS</sequence>
<dbReference type="SUPFAM" id="SSF55048">
    <property type="entry name" value="Probable ACP-binding domain of malonyl-CoA ACP transacylase"/>
    <property type="match status" value="1"/>
</dbReference>
<dbReference type="PROSITE" id="PS52004">
    <property type="entry name" value="KS3_2"/>
    <property type="match status" value="1"/>
</dbReference>
<evidence type="ECO:0000256" key="2">
    <source>
        <dbReference type="ARBA" id="ARBA00022553"/>
    </source>
</evidence>
<dbReference type="Pfam" id="PF02801">
    <property type="entry name" value="Ketoacyl-synt_C"/>
    <property type="match status" value="1"/>
</dbReference>
<dbReference type="eggNOG" id="COG0236">
    <property type="taxonomic scope" value="Bacteria"/>
</dbReference>
<dbReference type="InterPro" id="IPR016036">
    <property type="entry name" value="Malonyl_transacylase_ACP-bd"/>
</dbReference>
<dbReference type="PROSITE" id="PS00606">
    <property type="entry name" value="KS3_1"/>
    <property type="match status" value="1"/>
</dbReference>
<dbReference type="InterPro" id="IPR014043">
    <property type="entry name" value="Acyl_transferase_dom"/>
</dbReference>
<dbReference type="InterPro" id="IPR016035">
    <property type="entry name" value="Acyl_Trfase/lysoPLipase"/>
</dbReference>
<dbReference type="InterPro" id="IPR009081">
    <property type="entry name" value="PP-bd_ACP"/>
</dbReference>
<reference evidence="7 8" key="2">
    <citation type="journal article" date="2003" name="DNA Res.">
        <title>Complete genome structure of Gloeobacter violaceus PCC 7421, a cyanobacterium that lacks thylakoids (supplement).</title>
        <authorList>
            <person name="Nakamura Y."/>
            <person name="Kaneko T."/>
            <person name="Sato S."/>
            <person name="Mimuro M."/>
            <person name="Miyashita H."/>
            <person name="Tsuchiya T."/>
            <person name="Sasamoto S."/>
            <person name="Watanabe A."/>
            <person name="Kawashima K."/>
            <person name="Kishida Y."/>
            <person name="Kiyokawa C."/>
            <person name="Kohara M."/>
            <person name="Matsumoto M."/>
            <person name="Matsuno A."/>
            <person name="Nakazaki N."/>
            <person name="Shimpo S."/>
            <person name="Takeuchi C."/>
            <person name="Yamada M."/>
            <person name="Tabata S."/>
        </authorList>
    </citation>
    <scope>NUCLEOTIDE SEQUENCE [LARGE SCALE GENOMIC DNA]</scope>
    <source>
        <strain evidence="8">ATCC 29082 / PCC 7421</strain>
    </source>
</reference>
<dbReference type="PANTHER" id="PTHR43074:SF1">
    <property type="entry name" value="BETA-KETOACYL SYNTHASE FAMILY PROTEIN-RELATED"/>
    <property type="match status" value="1"/>
</dbReference>
<dbReference type="NCBIfam" id="TIGR02813">
    <property type="entry name" value="omega_3_PfaA"/>
    <property type="match status" value="1"/>
</dbReference>
<dbReference type="HOGENOM" id="CLU_000022_30_4_3"/>
<evidence type="ECO:0000256" key="1">
    <source>
        <dbReference type="ARBA" id="ARBA00022450"/>
    </source>
</evidence>
<feature type="domain" description="Ketosynthase family 3 (KS3)" evidence="6">
    <location>
        <begin position="18"/>
        <end position="474"/>
    </location>
</feature>
<dbReference type="Pfam" id="PF00550">
    <property type="entry name" value="PP-binding"/>
    <property type="match status" value="1"/>
</dbReference>
<dbReference type="RefSeq" id="WP_011141957.1">
    <property type="nucleotide sequence ID" value="NC_005125.1"/>
</dbReference>
<evidence type="ECO:0000259" key="6">
    <source>
        <dbReference type="PROSITE" id="PS52004"/>
    </source>
</evidence>
<dbReference type="SMART" id="SM00825">
    <property type="entry name" value="PKS_KS"/>
    <property type="match status" value="1"/>
</dbReference>
<dbReference type="InterPro" id="IPR020841">
    <property type="entry name" value="PKS_Beta-ketoAc_synthase_dom"/>
</dbReference>
<dbReference type="InterPro" id="IPR036736">
    <property type="entry name" value="ACP-like_sf"/>
</dbReference>
<dbReference type="InterPro" id="IPR014031">
    <property type="entry name" value="Ketoacyl_synth_C"/>
</dbReference>
<dbReference type="PANTHER" id="PTHR43074">
    <property type="entry name" value="OMEGA-3 POLYUNSATURATED FATTY ACID SYNTHASE PFAB-RELATED"/>
    <property type="match status" value="1"/>
</dbReference>
<keyword evidence="3" id="KW-0808">Transferase</keyword>
<accession>Q7NJ73</accession>
<dbReference type="InParanoid" id="Q7NJ73"/>
<dbReference type="GO" id="GO:0006633">
    <property type="term" value="P:fatty acid biosynthetic process"/>
    <property type="evidence" value="ECO:0007669"/>
    <property type="project" value="InterPro"/>
</dbReference>